<evidence type="ECO:0000256" key="1">
    <source>
        <dbReference type="SAM" id="MobiDB-lite"/>
    </source>
</evidence>
<gene>
    <name evidence="2" type="ORF">FRACYDRAFT_237445</name>
</gene>
<organism evidence="2 3">
    <name type="scientific">Fragilariopsis cylindrus CCMP1102</name>
    <dbReference type="NCBI Taxonomy" id="635003"/>
    <lineage>
        <taxon>Eukaryota</taxon>
        <taxon>Sar</taxon>
        <taxon>Stramenopiles</taxon>
        <taxon>Ochrophyta</taxon>
        <taxon>Bacillariophyta</taxon>
        <taxon>Bacillariophyceae</taxon>
        <taxon>Bacillariophycidae</taxon>
        <taxon>Bacillariales</taxon>
        <taxon>Bacillariaceae</taxon>
        <taxon>Fragilariopsis</taxon>
    </lineage>
</organism>
<dbReference type="InParanoid" id="A0A1E7FM00"/>
<dbReference type="AlphaFoldDB" id="A0A1E7FM00"/>
<feature type="region of interest" description="Disordered" evidence="1">
    <location>
        <begin position="93"/>
        <end position="118"/>
    </location>
</feature>
<proteinExistence type="predicted"/>
<reference evidence="2 3" key="1">
    <citation type="submission" date="2016-09" db="EMBL/GenBank/DDBJ databases">
        <title>Extensive genetic diversity and differential bi-allelic expression allows diatom success in the polar Southern Ocean.</title>
        <authorList>
            <consortium name="DOE Joint Genome Institute"/>
            <person name="Mock T."/>
            <person name="Otillar R.P."/>
            <person name="Strauss J."/>
            <person name="Dupont C."/>
            <person name="Frickenhaus S."/>
            <person name="Maumus F."/>
            <person name="Mcmullan M."/>
            <person name="Sanges R."/>
            <person name="Schmutz J."/>
            <person name="Toseland A."/>
            <person name="Valas R."/>
            <person name="Veluchamy A."/>
            <person name="Ward B.J."/>
            <person name="Allen A."/>
            <person name="Barry K."/>
            <person name="Falciatore A."/>
            <person name="Ferrante M."/>
            <person name="Fortunato A.E."/>
            <person name="Gloeckner G."/>
            <person name="Gruber A."/>
            <person name="Hipkin R."/>
            <person name="Janech M."/>
            <person name="Kroth P."/>
            <person name="Leese F."/>
            <person name="Lindquist E."/>
            <person name="Lyon B.R."/>
            <person name="Martin J."/>
            <person name="Mayer C."/>
            <person name="Parker M."/>
            <person name="Quesneville H."/>
            <person name="Raymond J."/>
            <person name="Uhlig C."/>
            <person name="Valentin K.U."/>
            <person name="Worden A.Z."/>
            <person name="Armbrust E.V."/>
            <person name="Bowler C."/>
            <person name="Green B."/>
            <person name="Moulton V."/>
            <person name="Van Oosterhout C."/>
            <person name="Grigoriev I."/>
        </authorList>
    </citation>
    <scope>NUCLEOTIDE SEQUENCE [LARGE SCALE GENOMIC DNA]</scope>
    <source>
        <strain evidence="2 3">CCMP1102</strain>
    </source>
</reference>
<protein>
    <submittedName>
        <fullName evidence="2">Uncharacterized protein</fullName>
    </submittedName>
</protein>
<name>A0A1E7FM00_9STRA</name>
<sequence>MDLYKVFKELPTATQLEYILDMHDALTQPCKDSWLQVTLEQPSCSNKVARTMLNSAPEKCYVELATTFMGHLSREEQRETFNKINNFDGATTSITGATKSTPIPPTPTPPLAKSNETGGMSNEFCYSRDKVTIEDGGAGTDVESEFDDYSDLKKDPSFANFGTIPLYDKKETEAELTGVKISTQVSKSDQHYIGFNMVYVLVSILQYLNIMSGWVFSDTVETDVAKITNRTMTANLKKYNVKYHRIKNKSFEQILLGNSYLGELILFVFKVTRNGAENEEKSIPENWYHFCLFFQSTRVLLTFNQEQTNYKLGNICNIKAAENKFQDYMNNLLNKKIVPVMIPGKKRPRYSQLRKMVFCEALVIKK</sequence>
<dbReference type="Proteomes" id="UP000095751">
    <property type="component" value="Unassembled WGS sequence"/>
</dbReference>
<dbReference type="KEGG" id="fcy:FRACYDRAFT_237445"/>
<keyword evidence="3" id="KW-1185">Reference proteome</keyword>
<accession>A0A1E7FM00</accession>
<dbReference type="EMBL" id="KV784356">
    <property type="protein sequence ID" value="OEU19154.1"/>
    <property type="molecule type" value="Genomic_DNA"/>
</dbReference>
<evidence type="ECO:0000313" key="2">
    <source>
        <dbReference type="EMBL" id="OEU19154.1"/>
    </source>
</evidence>
<evidence type="ECO:0000313" key="3">
    <source>
        <dbReference type="Proteomes" id="UP000095751"/>
    </source>
</evidence>